<feature type="transmembrane region" description="Helical" evidence="3">
    <location>
        <begin position="46"/>
        <end position="66"/>
    </location>
</feature>
<dbReference type="EMBL" id="MAQA01000018">
    <property type="protein sequence ID" value="OCI31460.1"/>
    <property type="molecule type" value="Genomic_DNA"/>
</dbReference>
<evidence type="ECO:0000256" key="1">
    <source>
        <dbReference type="ARBA" id="ARBA00009108"/>
    </source>
</evidence>
<keyword evidence="3" id="KW-0812">Transmembrane</keyword>
<dbReference type="STRING" id="43678.OJAG_30370"/>
<feature type="compositionally biased region" description="Basic and acidic residues" evidence="2">
    <location>
        <begin position="1"/>
        <end position="12"/>
    </location>
</feature>
<proteinExistence type="inferred from homology"/>
<keyword evidence="3" id="KW-0472">Membrane</keyword>
<dbReference type="Pfam" id="PF05949">
    <property type="entry name" value="DUF881"/>
    <property type="match status" value="1"/>
</dbReference>
<dbReference type="Gene3D" id="3.30.70.1880">
    <property type="entry name" value="Protein of unknown function DUF881"/>
    <property type="match status" value="1"/>
</dbReference>
<dbReference type="Proteomes" id="UP000076447">
    <property type="component" value="Unassembled WGS sequence"/>
</dbReference>
<evidence type="ECO:0008006" key="8">
    <source>
        <dbReference type="Google" id="ProtNLM"/>
    </source>
</evidence>
<dbReference type="EMBL" id="LRIE01000081">
    <property type="protein sequence ID" value="KZM34207.1"/>
    <property type="molecule type" value="Genomic_DNA"/>
</dbReference>
<accession>A0A161XC97</accession>
<evidence type="ECO:0000256" key="2">
    <source>
        <dbReference type="SAM" id="MobiDB-lite"/>
    </source>
</evidence>
<evidence type="ECO:0000256" key="3">
    <source>
        <dbReference type="SAM" id="Phobius"/>
    </source>
</evidence>
<keyword evidence="3" id="KW-1133">Transmembrane helix</keyword>
<reference evidence="4 6" key="1">
    <citation type="submission" date="2016-01" db="EMBL/GenBank/DDBJ databases">
        <title>Genome sequence of Oerskovia enterophila VJag, an agar and cellulose degrading bacterium.</title>
        <authorList>
            <person name="Poehlein A."/>
            <person name="Jag V."/>
            <person name="Bengelsdorf F."/>
            <person name="Duerre P."/>
            <person name="Daniel R."/>
        </authorList>
    </citation>
    <scope>NUCLEOTIDE SEQUENCE [LARGE SCALE GENOMIC DNA]</scope>
    <source>
        <strain evidence="4 6">VJag</strain>
    </source>
</reference>
<feature type="region of interest" description="Disordered" evidence="2">
    <location>
        <begin position="1"/>
        <end position="39"/>
    </location>
</feature>
<dbReference type="AlphaFoldDB" id="A0A161XC97"/>
<dbReference type="PANTHER" id="PTHR37313">
    <property type="entry name" value="UPF0749 PROTEIN RV1825"/>
    <property type="match status" value="1"/>
</dbReference>
<evidence type="ECO:0000313" key="7">
    <source>
        <dbReference type="Proteomes" id="UP000093412"/>
    </source>
</evidence>
<keyword evidence="7" id="KW-1185">Reference proteome</keyword>
<reference evidence="5 7" key="2">
    <citation type="submission" date="2016-06" db="EMBL/GenBank/DDBJ databases">
        <title>Genome sequence of Oerskovia enterophila DSM 43852.</title>
        <authorList>
            <person name="Poehlein A."/>
            <person name="Jag V."/>
            <person name="Bengelsdorf F.R."/>
            <person name="Daniel R."/>
            <person name="Duerre P."/>
        </authorList>
    </citation>
    <scope>NUCLEOTIDE SEQUENCE [LARGE SCALE GENOMIC DNA]</scope>
    <source>
        <strain evidence="5 7">DSM 43852</strain>
    </source>
</reference>
<organism evidence="4 6">
    <name type="scientific">Oerskovia enterophila</name>
    <dbReference type="NCBI Taxonomy" id="43678"/>
    <lineage>
        <taxon>Bacteria</taxon>
        <taxon>Bacillati</taxon>
        <taxon>Actinomycetota</taxon>
        <taxon>Actinomycetes</taxon>
        <taxon>Micrococcales</taxon>
        <taxon>Cellulomonadaceae</taxon>
        <taxon>Oerskovia</taxon>
    </lineage>
</organism>
<gene>
    <name evidence="5" type="ORF">OERS_18790</name>
    <name evidence="4" type="ORF">OJAG_30370</name>
</gene>
<sequence>MDRRHGATHDMEGAGVGDAQRADAGEPVGTAATQPPTRARRIRSSVTVLLVLSLSGLMFSASARLAQGQDGRHPENLTDLVQSEERRVKDMTEKVVGLEVEVSTLAAGTGGAETESPELVERTGIVSGAVAVTGPGLSVTLDDAPMTQDHPKARVDDLVVHQQDLQEVINALWAGGAEAMTLQGQRVTPTTAFRCVGNVLNLHGRVFSPPYTVSAVGDPAQLQKALDRSEAIDIYKQYVDEYGLGWKVDKSESLLMPVFEGATDLKYARVTGSEDEGA</sequence>
<evidence type="ECO:0000313" key="5">
    <source>
        <dbReference type="EMBL" id="OCI31460.1"/>
    </source>
</evidence>
<dbReference type="GO" id="GO:0005886">
    <property type="term" value="C:plasma membrane"/>
    <property type="evidence" value="ECO:0007669"/>
    <property type="project" value="TreeGrafter"/>
</dbReference>
<protein>
    <recommendedName>
        <fullName evidence="8">DUF881 domain-containing protein</fullName>
    </recommendedName>
</protein>
<name>A0A161XC97_9CELL</name>
<dbReference type="InterPro" id="IPR010273">
    <property type="entry name" value="DUF881"/>
</dbReference>
<evidence type="ECO:0000313" key="6">
    <source>
        <dbReference type="Proteomes" id="UP000076447"/>
    </source>
</evidence>
<dbReference type="PANTHER" id="PTHR37313:SF4">
    <property type="entry name" value="CONSERVED MEMBRANE PROTEIN-RELATED"/>
    <property type="match status" value="1"/>
</dbReference>
<dbReference type="PATRIC" id="fig|43678.3.peg.3184"/>
<dbReference type="Proteomes" id="UP000093412">
    <property type="component" value="Unassembled WGS sequence"/>
</dbReference>
<comment type="similarity">
    <text evidence="1">Belongs to the UPF0749 family.</text>
</comment>
<evidence type="ECO:0000313" key="4">
    <source>
        <dbReference type="EMBL" id="KZM34207.1"/>
    </source>
</evidence>
<comment type="caution">
    <text evidence="4">The sequence shown here is derived from an EMBL/GenBank/DDBJ whole genome shotgun (WGS) entry which is preliminary data.</text>
</comment>
<dbReference type="RefSeq" id="WP_231907824.1">
    <property type="nucleotide sequence ID" value="NZ_LRIE01000081.1"/>
</dbReference>